<feature type="transmembrane region" description="Helical" evidence="5">
    <location>
        <begin position="275"/>
        <end position="298"/>
    </location>
</feature>
<organism evidence="9 10">
    <name type="scientific">Ornithinibacillus salinisoli</name>
    <dbReference type="NCBI Taxonomy" id="1848459"/>
    <lineage>
        <taxon>Bacteria</taxon>
        <taxon>Bacillati</taxon>
        <taxon>Bacillota</taxon>
        <taxon>Bacilli</taxon>
        <taxon>Bacillales</taxon>
        <taxon>Bacillaceae</taxon>
        <taxon>Ornithinibacillus</taxon>
    </lineage>
</organism>
<feature type="domain" description="NfeD integral membrane" evidence="7">
    <location>
        <begin position="241"/>
        <end position="354"/>
    </location>
</feature>
<dbReference type="PANTHER" id="PTHR33507:SF3">
    <property type="entry name" value="INNER MEMBRANE PROTEIN YBBJ"/>
    <property type="match status" value="1"/>
</dbReference>
<dbReference type="SUPFAM" id="SSF52096">
    <property type="entry name" value="ClpP/crotonase"/>
    <property type="match status" value="1"/>
</dbReference>
<feature type="transmembrane region" description="Helical" evidence="5">
    <location>
        <begin position="331"/>
        <end position="353"/>
    </location>
</feature>
<evidence type="ECO:0000313" key="10">
    <source>
        <dbReference type="Proteomes" id="UP001597383"/>
    </source>
</evidence>
<dbReference type="PANTHER" id="PTHR33507">
    <property type="entry name" value="INNER MEMBRANE PROTEIN YBBJ"/>
    <property type="match status" value="1"/>
</dbReference>
<keyword evidence="10" id="KW-1185">Reference proteome</keyword>
<evidence type="ECO:0000256" key="4">
    <source>
        <dbReference type="ARBA" id="ARBA00023136"/>
    </source>
</evidence>
<evidence type="ECO:0000313" key="9">
    <source>
        <dbReference type="EMBL" id="MFD2046106.1"/>
    </source>
</evidence>
<evidence type="ECO:0000259" key="6">
    <source>
        <dbReference type="Pfam" id="PF01957"/>
    </source>
</evidence>
<dbReference type="InterPro" id="IPR056739">
    <property type="entry name" value="NfeD_membrane"/>
</dbReference>
<dbReference type="InterPro" id="IPR056738">
    <property type="entry name" value="NfeD1b_N"/>
</dbReference>
<dbReference type="Proteomes" id="UP001597383">
    <property type="component" value="Unassembled WGS sequence"/>
</dbReference>
<sequence length="441" mass="47159">MLAKKSVTYIITIIVFLSFIYLNDSSTLKADGEGKLVYIIPIENDVERGLEAFMSRMTKEAVEEGADHIIFEIDTPGGRVDAAESIGKMLQDLEIPTTSYITSRALSAGSYIALNTDNIYMNPQATMGASGIITQDGNAADKKAQSAWLKAMTGAAESKGRDPLYAQAMADETIDLPEYDAPEGAFLTLSPNEAVEVEYAQGIVSHRTELLHKLGLSDANVVESEPTFAEEVARFVTSPVVVPILLSLASLGLIVEIYSPGFGVPGTMGLVSLLLFFYGHFVAGLAGMEAIILLILGIGLIVAEFFVPGGILGLLGIGSMVGSLLMAGADIGHMTMSIGIAFLVAIIASAILIRRIGMDKGVFRHIILKDRTTTELGYVSKENRLDLIGLEGVTVSPLRPAGKAIFDDERIDVVSEGSFIAENKSIKIVKVEGVRIVVREL</sequence>
<protein>
    <submittedName>
        <fullName evidence="9">Nodulation protein NfeD</fullName>
    </submittedName>
</protein>
<dbReference type="Pfam" id="PF01957">
    <property type="entry name" value="NfeD"/>
    <property type="match status" value="1"/>
</dbReference>
<evidence type="ECO:0000259" key="7">
    <source>
        <dbReference type="Pfam" id="PF24961"/>
    </source>
</evidence>
<dbReference type="EMBL" id="JBHUHQ010000021">
    <property type="protein sequence ID" value="MFD2046106.1"/>
    <property type="molecule type" value="Genomic_DNA"/>
</dbReference>
<dbReference type="InterPro" id="IPR029045">
    <property type="entry name" value="ClpP/crotonase-like_dom_sf"/>
</dbReference>
<dbReference type="InterPro" id="IPR052165">
    <property type="entry name" value="Membrane_assoc_protease"/>
</dbReference>
<comment type="subcellular location">
    <subcellularLocation>
        <location evidence="1">Membrane</location>
        <topology evidence="1">Multi-pass membrane protein</topology>
    </subcellularLocation>
</comment>
<keyword evidence="2 5" id="KW-0812">Transmembrane</keyword>
<dbReference type="CDD" id="cd07021">
    <property type="entry name" value="Clp_protease_NfeD_like"/>
    <property type="match status" value="1"/>
</dbReference>
<reference evidence="10" key="1">
    <citation type="journal article" date="2019" name="Int. J. Syst. Evol. Microbiol.">
        <title>The Global Catalogue of Microorganisms (GCM) 10K type strain sequencing project: providing services to taxonomists for standard genome sequencing and annotation.</title>
        <authorList>
            <consortium name="The Broad Institute Genomics Platform"/>
            <consortium name="The Broad Institute Genome Sequencing Center for Infectious Disease"/>
            <person name="Wu L."/>
            <person name="Ma J."/>
        </authorList>
    </citation>
    <scope>NUCLEOTIDE SEQUENCE [LARGE SCALE GENOMIC DNA]</scope>
    <source>
        <strain evidence="10">R28</strain>
    </source>
</reference>
<accession>A0ABW4W4Z8</accession>
<dbReference type="InterPro" id="IPR002810">
    <property type="entry name" value="NfeD-like_C"/>
</dbReference>
<dbReference type="Pfam" id="PF24961">
    <property type="entry name" value="NfeD_membrane"/>
    <property type="match status" value="1"/>
</dbReference>
<evidence type="ECO:0000259" key="8">
    <source>
        <dbReference type="Pfam" id="PF25145"/>
    </source>
</evidence>
<evidence type="ECO:0000256" key="1">
    <source>
        <dbReference type="ARBA" id="ARBA00004141"/>
    </source>
</evidence>
<comment type="caution">
    <text evidence="9">The sequence shown here is derived from an EMBL/GenBank/DDBJ whole genome shotgun (WGS) entry which is preliminary data.</text>
</comment>
<name>A0ABW4W4Z8_9BACI</name>
<evidence type="ECO:0000256" key="3">
    <source>
        <dbReference type="ARBA" id="ARBA00022989"/>
    </source>
</evidence>
<feature type="transmembrane region" description="Helical" evidence="5">
    <location>
        <begin position="6"/>
        <end position="22"/>
    </location>
</feature>
<evidence type="ECO:0000256" key="5">
    <source>
        <dbReference type="SAM" id="Phobius"/>
    </source>
</evidence>
<proteinExistence type="predicted"/>
<feature type="transmembrane region" description="Helical" evidence="5">
    <location>
        <begin position="235"/>
        <end position="255"/>
    </location>
</feature>
<dbReference type="Gene3D" id="3.90.226.10">
    <property type="entry name" value="2-enoyl-CoA Hydratase, Chain A, domain 1"/>
    <property type="match status" value="1"/>
</dbReference>
<dbReference type="InterPro" id="IPR012340">
    <property type="entry name" value="NA-bd_OB-fold"/>
</dbReference>
<dbReference type="Pfam" id="PF25145">
    <property type="entry name" value="NfeD1b_N"/>
    <property type="match status" value="1"/>
</dbReference>
<feature type="transmembrane region" description="Helical" evidence="5">
    <location>
        <begin position="305"/>
        <end position="325"/>
    </location>
</feature>
<feature type="domain" description="NfeD1b N-terminal" evidence="8">
    <location>
        <begin position="37"/>
        <end position="223"/>
    </location>
</feature>
<feature type="domain" description="NfeD-like C-terminal" evidence="6">
    <location>
        <begin position="386"/>
        <end position="439"/>
    </location>
</feature>
<dbReference type="RefSeq" id="WP_377556951.1">
    <property type="nucleotide sequence ID" value="NZ_JBHUHQ010000021.1"/>
</dbReference>
<keyword evidence="4 5" id="KW-0472">Membrane</keyword>
<gene>
    <name evidence="9" type="ORF">ACFSJF_17675</name>
</gene>
<dbReference type="Gene3D" id="2.40.50.140">
    <property type="entry name" value="Nucleic acid-binding proteins"/>
    <property type="match status" value="1"/>
</dbReference>
<evidence type="ECO:0000256" key="2">
    <source>
        <dbReference type="ARBA" id="ARBA00022692"/>
    </source>
</evidence>
<keyword evidence="3 5" id="KW-1133">Transmembrane helix</keyword>